<protein>
    <submittedName>
        <fullName evidence="6">1-acyl-sn-glycerol-3-phosphate acyltransferase</fullName>
    </submittedName>
</protein>
<dbReference type="CDD" id="cd07989">
    <property type="entry name" value="LPLAT_AGPAT-like"/>
    <property type="match status" value="1"/>
</dbReference>
<dbReference type="STRING" id="551991.SAMN05192529_11969"/>
<dbReference type="Pfam" id="PF01553">
    <property type="entry name" value="Acyltransferase"/>
    <property type="match status" value="1"/>
</dbReference>
<dbReference type="AlphaFoldDB" id="A0A1H4BC30"/>
<evidence type="ECO:0000313" key="7">
    <source>
        <dbReference type="Proteomes" id="UP000199041"/>
    </source>
</evidence>
<dbReference type="GO" id="GO:0003841">
    <property type="term" value="F:1-acylglycerol-3-phosphate O-acyltransferase activity"/>
    <property type="evidence" value="ECO:0007669"/>
    <property type="project" value="TreeGrafter"/>
</dbReference>
<dbReference type="Proteomes" id="UP000199041">
    <property type="component" value="Unassembled WGS sequence"/>
</dbReference>
<keyword evidence="4" id="KW-0812">Transmembrane</keyword>
<feature type="transmembrane region" description="Helical" evidence="4">
    <location>
        <begin position="12"/>
        <end position="33"/>
    </location>
</feature>
<evidence type="ECO:0000313" key="6">
    <source>
        <dbReference type="EMBL" id="SEA45362.1"/>
    </source>
</evidence>
<dbReference type="PANTHER" id="PTHR10434">
    <property type="entry name" value="1-ACYL-SN-GLYCEROL-3-PHOSPHATE ACYLTRANSFERASE"/>
    <property type="match status" value="1"/>
</dbReference>
<dbReference type="RefSeq" id="WP_091399970.1">
    <property type="nucleotide sequence ID" value="NZ_FNQY01000019.1"/>
</dbReference>
<reference evidence="6 7" key="1">
    <citation type="submission" date="2016-10" db="EMBL/GenBank/DDBJ databases">
        <authorList>
            <person name="de Groot N.N."/>
        </authorList>
    </citation>
    <scope>NUCLEOTIDE SEQUENCE [LARGE SCALE GENOMIC DNA]</scope>
    <source>
        <strain evidence="6 7">Vu-144</strain>
    </source>
</reference>
<evidence type="ECO:0000256" key="4">
    <source>
        <dbReference type="SAM" id="Phobius"/>
    </source>
</evidence>
<evidence type="ECO:0000256" key="2">
    <source>
        <dbReference type="ARBA" id="ARBA00022679"/>
    </source>
</evidence>
<keyword evidence="4" id="KW-0472">Membrane</keyword>
<dbReference type="OrthoDB" id="9803035at2"/>
<organism evidence="6 7">
    <name type="scientific">Arachidicoccus rhizosphaerae</name>
    <dbReference type="NCBI Taxonomy" id="551991"/>
    <lineage>
        <taxon>Bacteria</taxon>
        <taxon>Pseudomonadati</taxon>
        <taxon>Bacteroidota</taxon>
        <taxon>Chitinophagia</taxon>
        <taxon>Chitinophagales</taxon>
        <taxon>Chitinophagaceae</taxon>
        <taxon>Arachidicoccus</taxon>
    </lineage>
</organism>
<feature type="domain" description="Phospholipid/glycerol acyltransferase" evidence="5">
    <location>
        <begin position="79"/>
        <end position="193"/>
    </location>
</feature>
<sequence length="248" mass="28114">MRQVARFVQIIYVLYAIVMFCLLMLFVIPFALLTTVVSYKRGGNIIYGACKIWAICWYFLLGFRYKEIHEGTHDKKKAYIFVANHSSYLDIPQLMRSMHQSVRVLGKAELSKVPLFGIIYRAAVISVDRASVTSKTASMRQLTKRLKEGISVFIFPEGGFNELRLPLSKFYDGAFKMAISTQTPIQPVLFLDTAARIPPSSLFGMTPGRCLTVYLPEIPVTDLTDKDAGALKEKVFSEMEKALIKYKK</sequence>
<evidence type="ECO:0000259" key="5">
    <source>
        <dbReference type="SMART" id="SM00563"/>
    </source>
</evidence>
<feature type="transmembrane region" description="Helical" evidence="4">
    <location>
        <begin position="45"/>
        <end position="63"/>
    </location>
</feature>
<dbReference type="EMBL" id="FNQY01000019">
    <property type="protein sequence ID" value="SEA45362.1"/>
    <property type="molecule type" value="Genomic_DNA"/>
</dbReference>
<keyword evidence="7" id="KW-1185">Reference proteome</keyword>
<dbReference type="SUPFAM" id="SSF69593">
    <property type="entry name" value="Glycerol-3-phosphate (1)-acyltransferase"/>
    <property type="match status" value="1"/>
</dbReference>
<keyword evidence="4" id="KW-1133">Transmembrane helix</keyword>
<dbReference type="SMART" id="SM00563">
    <property type="entry name" value="PlsC"/>
    <property type="match status" value="1"/>
</dbReference>
<dbReference type="GO" id="GO:0006654">
    <property type="term" value="P:phosphatidic acid biosynthetic process"/>
    <property type="evidence" value="ECO:0007669"/>
    <property type="project" value="TreeGrafter"/>
</dbReference>
<keyword evidence="2 6" id="KW-0808">Transferase</keyword>
<accession>A0A1H4BC30</accession>
<gene>
    <name evidence="6" type="ORF">SAMN05192529_11969</name>
</gene>
<keyword evidence="3 6" id="KW-0012">Acyltransferase</keyword>
<evidence type="ECO:0000256" key="1">
    <source>
        <dbReference type="ARBA" id="ARBA00005189"/>
    </source>
</evidence>
<proteinExistence type="predicted"/>
<evidence type="ECO:0000256" key="3">
    <source>
        <dbReference type="ARBA" id="ARBA00023315"/>
    </source>
</evidence>
<dbReference type="InterPro" id="IPR002123">
    <property type="entry name" value="Plipid/glycerol_acylTrfase"/>
</dbReference>
<dbReference type="PANTHER" id="PTHR10434:SF11">
    <property type="entry name" value="1-ACYL-SN-GLYCEROL-3-PHOSPHATE ACYLTRANSFERASE"/>
    <property type="match status" value="1"/>
</dbReference>
<comment type="pathway">
    <text evidence="1">Lipid metabolism.</text>
</comment>
<name>A0A1H4BC30_9BACT</name>